<reference evidence="3 4" key="1">
    <citation type="submission" date="2024-02" db="EMBL/GenBank/DDBJ databases">
        <title>Expansion and revision of Xanthobacter and proposal of Roseixanthobacter gen. nov.</title>
        <authorList>
            <person name="Soltysiak M.P.M."/>
            <person name="Jalihal A."/>
            <person name="Ory A."/>
            <person name="Chrisophersen C."/>
            <person name="Lee A.D."/>
            <person name="Boulton J."/>
            <person name="Springer M."/>
        </authorList>
    </citation>
    <scope>NUCLEOTIDE SEQUENCE [LARGE SCALE GENOMIC DNA]</scope>
    <source>
        <strain evidence="3 4">CB5</strain>
    </source>
</reference>
<feature type="domain" description="Glycosyl transferase family 1" evidence="1">
    <location>
        <begin position="206"/>
        <end position="372"/>
    </location>
</feature>
<protein>
    <submittedName>
        <fullName evidence="3">Glycosyltransferase</fullName>
        <ecNumber evidence="3">2.4.-.-</ecNumber>
    </submittedName>
</protein>
<sequence length="399" mass="44022">MKKRLRIIAGVNPSEGGPIEGIRQQAPFHAAAGIEEHVVSLDPPDAPWVQNFPLTVFGLGEPLGSVPEWKRRLPWRRYGYRPALLPWLKAHVRDYDVVTVHGLWNYSTMAARLALVGSGVPYLAQTHGMLDPWFKHNFPVKAAGKQAFWLFNEGPLLNNAGFVLFTTEEEKILARESFGPYRVNERVIAYGTSDPGPFKPEHAEAFRAAAPKLKKPYLLFLSRVHPKKGCDLLIDAFADVCRDRDDLDLVMAGPASDEYLAELKAQAAQKGIGDRIHWPGLLRGDAKWGAFHQAEAFVMPSHQENFGIVVAEAMACSRPVLITNKVNIWREVTASGGGLAENDDLAGTARCLAAFLEMPPEARALMGARAREAFLRHFQVSQSAKDVNAACLDAIASRT</sequence>
<evidence type="ECO:0000259" key="1">
    <source>
        <dbReference type="Pfam" id="PF00534"/>
    </source>
</evidence>
<dbReference type="InterPro" id="IPR001296">
    <property type="entry name" value="Glyco_trans_1"/>
</dbReference>
<dbReference type="InterPro" id="IPR028098">
    <property type="entry name" value="Glyco_trans_4-like_N"/>
</dbReference>
<evidence type="ECO:0000313" key="3">
    <source>
        <dbReference type="EMBL" id="MFG1252020.1"/>
    </source>
</evidence>
<dbReference type="Gene3D" id="3.40.50.2000">
    <property type="entry name" value="Glycogen Phosphorylase B"/>
    <property type="match status" value="2"/>
</dbReference>
<dbReference type="GO" id="GO:0016757">
    <property type="term" value="F:glycosyltransferase activity"/>
    <property type="evidence" value="ECO:0007669"/>
    <property type="project" value="UniProtKB-KW"/>
</dbReference>
<dbReference type="Pfam" id="PF00534">
    <property type="entry name" value="Glycos_transf_1"/>
    <property type="match status" value="1"/>
</dbReference>
<keyword evidence="3" id="KW-0328">Glycosyltransferase</keyword>
<evidence type="ECO:0000313" key="4">
    <source>
        <dbReference type="Proteomes" id="UP001604043"/>
    </source>
</evidence>
<dbReference type="RefSeq" id="WP_394008558.1">
    <property type="nucleotide sequence ID" value="NZ_JBAFUR010000002.1"/>
</dbReference>
<dbReference type="Pfam" id="PF13579">
    <property type="entry name" value="Glyco_trans_4_4"/>
    <property type="match status" value="1"/>
</dbReference>
<keyword evidence="3" id="KW-0808">Transferase</keyword>
<dbReference type="EC" id="2.4.-.-" evidence="3"/>
<dbReference type="PANTHER" id="PTHR45947">
    <property type="entry name" value="SULFOQUINOVOSYL TRANSFERASE SQD2"/>
    <property type="match status" value="1"/>
</dbReference>
<dbReference type="Proteomes" id="UP001604043">
    <property type="component" value="Unassembled WGS sequence"/>
</dbReference>
<accession>A0ABW6ZE93</accession>
<keyword evidence="4" id="KW-1185">Reference proteome</keyword>
<dbReference type="InterPro" id="IPR050194">
    <property type="entry name" value="Glycosyltransferase_grp1"/>
</dbReference>
<dbReference type="PANTHER" id="PTHR45947:SF3">
    <property type="entry name" value="SULFOQUINOVOSYL TRANSFERASE SQD2"/>
    <property type="match status" value="1"/>
</dbReference>
<feature type="domain" description="Glycosyltransferase subfamily 4-like N-terminal" evidence="2">
    <location>
        <begin position="16"/>
        <end position="191"/>
    </location>
</feature>
<dbReference type="EMBL" id="JBAFUR010000002">
    <property type="protein sequence ID" value="MFG1252020.1"/>
    <property type="molecule type" value="Genomic_DNA"/>
</dbReference>
<comment type="caution">
    <text evidence="3">The sequence shown here is derived from an EMBL/GenBank/DDBJ whole genome shotgun (WGS) entry which is preliminary data.</text>
</comment>
<name>A0ABW6ZE93_9HYPH</name>
<evidence type="ECO:0000259" key="2">
    <source>
        <dbReference type="Pfam" id="PF13579"/>
    </source>
</evidence>
<gene>
    <name evidence="3" type="ORF">V5F30_07390</name>
</gene>
<dbReference type="SUPFAM" id="SSF53756">
    <property type="entry name" value="UDP-Glycosyltransferase/glycogen phosphorylase"/>
    <property type="match status" value="1"/>
</dbReference>
<organism evidence="3 4">
    <name type="scientific">Xanthobacter aminoxidans</name>
    <dbReference type="NCBI Taxonomy" id="186280"/>
    <lineage>
        <taxon>Bacteria</taxon>
        <taxon>Pseudomonadati</taxon>
        <taxon>Pseudomonadota</taxon>
        <taxon>Alphaproteobacteria</taxon>
        <taxon>Hyphomicrobiales</taxon>
        <taxon>Xanthobacteraceae</taxon>
        <taxon>Xanthobacter</taxon>
    </lineage>
</organism>
<proteinExistence type="predicted"/>